<comment type="caution">
    <text evidence="2">The sequence shown here is derived from an EMBL/GenBank/DDBJ whole genome shotgun (WGS) entry which is preliminary data.</text>
</comment>
<name>A0ABQ4FCR8_9ACTN</name>
<feature type="transmembrane region" description="Helical" evidence="1">
    <location>
        <begin position="101"/>
        <end position="118"/>
    </location>
</feature>
<evidence type="ECO:0000313" key="3">
    <source>
        <dbReference type="Proteomes" id="UP000651728"/>
    </source>
</evidence>
<evidence type="ECO:0000313" key="2">
    <source>
        <dbReference type="EMBL" id="GIH32622.1"/>
    </source>
</evidence>
<keyword evidence="3" id="KW-1185">Reference proteome</keyword>
<feature type="transmembrane region" description="Helical" evidence="1">
    <location>
        <begin position="274"/>
        <end position="293"/>
    </location>
</feature>
<evidence type="ECO:0008006" key="4">
    <source>
        <dbReference type="Google" id="ProtNLM"/>
    </source>
</evidence>
<accession>A0ABQ4FCR8</accession>
<sequence length="309" mass="32246">MLCTRCGSDAVPDWVVCPLCGAEADRVRHAQQVIALPARHPGRTADRIVSVILLSGAGVYTAGVATAPVLRDDWFAFLLASSPSSFLLPIAAGLLWFARTAAAGAGIAVGHLAVAFSPRPLSGLLEPPADVLILDSPLLQPSGWILLVVLAACLLTGFRAGRFTWRKDGRAWALLGVLPLVHLAGDWLPETATPVVGFGGRDYAACCFMFEDPSLAPMDWTTVEVAVAAVIVTTLAGLVVNPRLAGGLILGAVWVLTPPAVLVREEGTIPLPGFWIAVAAVATMAALALVLLTSKETGHRSSRALSGTR</sequence>
<dbReference type="Proteomes" id="UP000651728">
    <property type="component" value="Unassembled WGS sequence"/>
</dbReference>
<dbReference type="EMBL" id="BOOB01000018">
    <property type="protein sequence ID" value="GIH32622.1"/>
    <property type="molecule type" value="Genomic_DNA"/>
</dbReference>
<dbReference type="RefSeq" id="WP_204285741.1">
    <property type="nucleotide sequence ID" value="NZ_BAABEJ010000010.1"/>
</dbReference>
<keyword evidence="1" id="KW-0812">Transmembrane</keyword>
<organism evidence="2 3">
    <name type="scientific">Microbispora amethystogenes</name>
    <dbReference type="NCBI Taxonomy" id="1427754"/>
    <lineage>
        <taxon>Bacteria</taxon>
        <taxon>Bacillati</taxon>
        <taxon>Actinomycetota</taxon>
        <taxon>Actinomycetes</taxon>
        <taxon>Streptosporangiales</taxon>
        <taxon>Streptosporangiaceae</taxon>
        <taxon>Microbispora</taxon>
    </lineage>
</organism>
<feature type="transmembrane region" description="Helical" evidence="1">
    <location>
        <begin position="170"/>
        <end position="188"/>
    </location>
</feature>
<gene>
    <name evidence="2" type="ORF">Mam01_27860</name>
</gene>
<feature type="transmembrane region" description="Helical" evidence="1">
    <location>
        <begin position="74"/>
        <end position="96"/>
    </location>
</feature>
<proteinExistence type="predicted"/>
<feature type="transmembrane region" description="Helical" evidence="1">
    <location>
        <begin position="220"/>
        <end position="239"/>
    </location>
</feature>
<evidence type="ECO:0000256" key="1">
    <source>
        <dbReference type="SAM" id="Phobius"/>
    </source>
</evidence>
<feature type="transmembrane region" description="Helical" evidence="1">
    <location>
        <begin position="48"/>
        <end position="68"/>
    </location>
</feature>
<feature type="transmembrane region" description="Helical" evidence="1">
    <location>
        <begin position="138"/>
        <end position="158"/>
    </location>
</feature>
<keyword evidence="1" id="KW-0472">Membrane</keyword>
<protein>
    <recommendedName>
        <fullName evidence="4">Zinc ribbon domain-containing protein</fullName>
    </recommendedName>
</protein>
<keyword evidence="1" id="KW-1133">Transmembrane helix</keyword>
<feature type="transmembrane region" description="Helical" evidence="1">
    <location>
        <begin position="244"/>
        <end position="262"/>
    </location>
</feature>
<reference evidence="2 3" key="1">
    <citation type="submission" date="2021-01" db="EMBL/GenBank/DDBJ databases">
        <title>Whole genome shotgun sequence of Microbispora amethystogenes NBRC 101907.</title>
        <authorList>
            <person name="Komaki H."/>
            <person name="Tamura T."/>
        </authorList>
    </citation>
    <scope>NUCLEOTIDE SEQUENCE [LARGE SCALE GENOMIC DNA]</scope>
    <source>
        <strain evidence="2 3">NBRC 101907</strain>
    </source>
</reference>